<dbReference type="SMART" id="SM00061">
    <property type="entry name" value="MATH"/>
    <property type="match status" value="1"/>
</dbReference>
<keyword evidence="5 7" id="KW-0863">Zinc-finger</keyword>
<dbReference type="InterPro" id="IPR008974">
    <property type="entry name" value="TRAF-like"/>
</dbReference>
<organism evidence="12 13">
    <name type="scientific">Acropora cervicornis</name>
    <name type="common">Staghorn coral</name>
    <dbReference type="NCBI Taxonomy" id="6130"/>
    <lineage>
        <taxon>Eukaryota</taxon>
        <taxon>Metazoa</taxon>
        <taxon>Cnidaria</taxon>
        <taxon>Anthozoa</taxon>
        <taxon>Hexacorallia</taxon>
        <taxon>Scleractinia</taxon>
        <taxon>Astrocoeniina</taxon>
        <taxon>Acroporidae</taxon>
        <taxon>Acropora</taxon>
    </lineage>
</organism>
<dbReference type="Pfam" id="PF22486">
    <property type="entry name" value="MATH_2"/>
    <property type="match status" value="1"/>
</dbReference>
<dbReference type="SMART" id="SM00184">
    <property type="entry name" value="RING"/>
    <property type="match status" value="2"/>
</dbReference>
<dbReference type="GO" id="GO:0008270">
    <property type="term" value="F:zinc ion binding"/>
    <property type="evidence" value="ECO:0007669"/>
    <property type="project" value="UniProtKB-KW"/>
</dbReference>
<dbReference type="InterPro" id="IPR018957">
    <property type="entry name" value="Znf_C3HC4_RING-type"/>
</dbReference>
<evidence type="ECO:0000256" key="7">
    <source>
        <dbReference type="PROSITE-ProRule" id="PRU00207"/>
    </source>
</evidence>
<evidence type="ECO:0000256" key="6">
    <source>
        <dbReference type="ARBA" id="ARBA00022833"/>
    </source>
</evidence>
<feature type="coiled-coil region" evidence="8">
    <location>
        <begin position="249"/>
        <end position="276"/>
    </location>
</feature>
<keyword evidence="2" id="KW-0963">Cytoplasm</keyword>
<proteinExistence type="predicted"/>
<keyword evidence="6 7" id="KW-0862">Zinc</keyword>
<feature type="domain" description="RING-type" evidence="9">
    <location>
        <begin position="378"/>
        <end position="423"/>
    </location>
</feature>
<dbReference type="InterPro" id="IPR017907">
    <property type="entry name" value="Znf_RING_CS"/>
</dbReference>
<dbReference type="SUPFAM" id="SSF57850">
    <property type="entry name" value="RING/U-box"/>
    <property type="match status" value="2"/>
</dbReference>
<dbReference type="PANTHER" id="PTHR10131:SF148">
    <property type="entry name" value="TNF RECEPTOR-ASSOCIATED FACTOR"/>
    <property type="match status" value="1"/>
</dbReference>
<dbReference type="Gene3D" id="2.60.210.10">
    <property type="entry name" value="Apoptosis, Tumor Necrosis Factor Receptor Associated Protein 2, Chain A"/>
    <property type="match status" value="2"/>
</dbReference>
<dbReference type="AlphaFoldDB" id="A0AAD9QVS3"/>
<keyword evidence="13" id="KW-1185">Reference proteome</keyword>
<evidence type="ECO:0000256" key="4">
    <source>
        <dbReference type="ARBA" id="ARBA00022737"/>
    </source>
</evidence>
<evidence type="ECO:0000256" key="2">
    <source>
        <dbReference type="ARBA" id="ARBA00022490"/>
    </source>
</evidence>
<comment type="subcellular location">
    <subcellularLocation>
        <location evidence="1">Cytoplasm</location>
    </subcellularLocation>
</comment>
<evidence type="ECO:0000256" key="5">
    <source>
        <dbReference type="ARBA" id="ARBA00022771"/>
    </source>
</evidence>
<feature type="domain" description="RING-type" evidence="9">
    <location>
        <begin position="30"/>
        <end position="75"/>
    </location>
</feature>
<dbReference type="GO" id="GO:0005737">
    <property type="term" value="C:cytoplasm"/>
    <property type="evidence" value="ECO:0007669"/>
    <property type="project" value="UniProtKB-SubCell"/>
</dbReference>
<evidence type="ECO:0000256" key="1">
    <source>
        <dbReference type="ARBA" id="ARBA00004496"/>
    </source>
</evidence>
<dbReference type="PROSITE" id="PS00518">
    <property type="entry name" value="ZF_RING_1"/>
    <property type="match status" value="2"/>
</dbReference>
<dbReference type="GO" id="GO:0043122">
    <property type="term" value="P:regulation of canonical NF-kappaB signal transduction"/>
    <property type="evidence" value="ECO:0007669"/>
    <property type="project" value="TreeGrafter"/>
</dbReference>
<dbReference type="PROSITE" id="PS50144">
    <property type="entry name" value="MATH"/>
    <property type="match status" value="1"/>
</dbReference>
<evidence type="ECO:0000256" key="8">
    <source>
        <dbReference type="SAM" id="Coils"/>
    </source>
</evidence>
<gene>
    <name evidence="12" type="ORF">P5673_007456</name>
</gene>
<dbReference type="PROSITE" id="PS50089">
    <property type="entry name" value="ZF_RING_2"/>
    <property type="match status" value="2"/>
</dbReference>
<dbReference type="Proteomes" id="UP001249851">
    <property type="component" value="Unassembled WGS sequence"/>
</dbReference>
<dbReference type="EMBL" id="JARQWQ010000012">
    <property type="protein sequence ID" value="KAK2568423.1"/>
    <property type="molecule type" value="Genomic_DNA"/>
</dbReference>
<feature type="domain" description="TRAF-type" evidence="11">
    <location>
        <begin position="468"/>
        <end position="511"/>
    </location>
</feature>
<dbReference type="PROSITE" id="PS50145">
    <property type="entry name" value="ZF_TRAF"/>
    <property type="match status" value="3"/>
</dbReference>
<evidence type="ECO:0000259" key="9">
    <source>
        <dbReference type="PROSITE" id="PS50089"/>
    </source>
</evidence>
<feature type="domain" description="TRAF-type" evidence="11">
    <location>
        <begin position="174"/>
        <end position="225"/>
    </location>
</feature>
<dbReference type="SUPFAM" id="SSF49599">
    <property type="entry name" value="TRAF domain-like"/>
    <property type="match status" value="4"/>
</dbReference>
<dbReference type="InterPro" id="IPR001293">
    <property type="entry name" value="Znf_TRAF"/>
</dbReference>
<keyword evidence="3 7" id="KW-0479">Metal-binding</keyword>
<dbReference type="Gene3D" id="3.30.40.10">
    <property type="entry name" value="Zinc/RING finger domain, C3HC4 (zinc finger)"/>
    <property type="match status" value="5"/>
</dbReference>
<name>A0AAD9QVS3_ACRCE</name>
<dbReference type="PANTHER" id="PTHR10131">
    <property type="entry name" value="TNF RECEPTOR ASSOCIATED FACTOR"/>
    <property type="match status" value="1"/>
</dbReference>
<sequence length="716" mass="83026">MMMAEAQTNPLPYGGYDDEFVDNVEDDLLCQICTLPLKEVVQTRRCGHRLCRSCIDAYFARQETDGQQITCPVCRTNLNTEQDIFEDLAADRKIRSYTIKCPRRCRGCQWTDELRAKDDHLAYCLHEIVSSTNKNCNVKLERKGLQDHVARKCDWRILRCKFCPVSQPALQMEAHQEVCPKFPVTCPQKCGMAILREKVADHKENECALVEISCPYSKLGCQKKFQRKKKMSHLHSCMQVHLDLACVKLTNTEEELLTTKEHCMRLEQRVAALEKRGCSDYNVYTWKIGGFQEILRRAKTGYSNDIYSDPFDTLVPKWQWRGQKHAFVSFLSQHRCAFHAPLSYINYRMIMAETRTNPLRLGGCNDEFVEKVEDDLICAICQLPLKEAVQTRPCGHRFCRICIESHIASQDTAGQPIFCPYDRTRLNSEQGTYEDIAADRKILSYTIKCPNRSRSCQWTGELRAKDDHLASCPHEVVSCTKKNCNVKLQRKELRDHESTKCKWRTLRCKFCGVSHAAWMMEFQRKEKTSHLQSCMQVHLDLACIKLTDTEKELRTTRERMSALENRAQPYYNVYTWKIGGFEEILRQAKTGRKDQIESDPFYTGECGYKFKILLFPNGNGDGENTHLSLFLINMEGEYDAILQWPCAKDITLTLIDQQGNLDDRETISFALGRVWTSRPLKGKEVVWGFQTFVAHDELQKRAYIVDDTIFFQVKFE</sequence>
<evidence type="ECO:0000313" key="12">
    <source>
        <dbReference type="EMBL" id="KAK2568423.1"/>
    </source>
</evidence>
<evidence type="ECO:0000259" key="11">
    <source>
        <dbReference type="PROSITE" id="PS50145"/>
    </source>
</evidence>
<evidence type="ECO:0000256" key="3">
    <source>
        <dbReference type="ARBA" id="ARBA00022723"/>
    </source>
</evidence>
<reference evidence="12" key="2">
    <citation type="journal article" date="2023" name="Science">
        <title>Genomic signatures of disease resistance in endangered staghorn corals.</title>
        <authorList>
            <person name="Vollmer S.V."/>
            <person name="Selwyn J.D."/>
            <person name="Despard B.A."/>
            <person name="Roesel C.L."/>
        </authorList>
    </citation>
    <scope>NUCLEOTIDE SEQUENCE</scope>
    <source>
        <strain evidence="12">K2</strain>
    </source>
</reference>
<feature type="zinc finger region" description="TRAF-type" evidence="7">
    <location>
        <begin position="174"/>
        <end position="225"/>
    </location>
</feature>
<protein>
    <submittedName>
        <fullName evidence="12">TNF receptor-associated factor 6</fullName>
    </submittedName>
</protein>
<dbReference type="InterPro" id="IPR002083">
    <property type="entry name" value="MATH/TRAF_dom"/>
</dbReference>
<keyword evidence="8" id="KW-0175">Coiled coil</keyword>
<feature type="zinc finger region" description="TRAF-type" evidence="7">
    <location>
        <begin position="468"/>
        <end position="511"/>
    </location>
</feature>
<keyword evidence="4" id="KW-0677">Repeat</keyword>
<keyword evidence="12" id="KW-0675">Receptor</keyword>
<evidence type="ECO:0000313" key="13">
    <source>
        <dbReference type="Proteomes" id="UP001249851"/>
    </source>
</evidence>
<comment type="caution">
    <text evidence="12">The sequence shown here is derived from an EMBL/GenBank/DDBJ whole genome shotgun (WGS) entry which is preliminary data.</text>
</comment>
<feature type="zinc finger region" description="TRAF-type" evidence="7">
    <location>
        <begin position="120"/>
        <end position="163"/>
    </location>
</feature>
<dbReference type="Pfam" id="PF00097">
    <property type="entry name" value="zf-C3HC4"/>
    <property type="match status" value="2"/>
</dbReference>
<reference evidence="12" key="1">
    <citation type="journal article" date="2023" name="G3 (Bethesda)">
        <title>Whole genome assembly and annotation of the endangered Caribbean coral Acropora cervicornis.</title>
        <authorList>
            <person name="Selwyn J.D."/>
            <person name="Vollmer S.V."/>
        </authorList>
    </citation>
    <scope>NUCLEOTIDE SEQUENCE</scope>
    <source>
        <strain evidence="12">K2</strain>
    </source>
</reference>
<dbReference type="Pfam" id="PF02176">
    <property type="entry name" value="zf-TRAF"/>
    <property type="match status" value="2"/>
</dbReference>
<accession>A0AAD9QVS3</accession>
<dbReference type="InterPro" id="IPR001841">
    <property type="entry name" value="Znf_RING"/>
</dbReference>
<dbReference type="InterPro" id="IPR013083">
    <property type="entry name" value="Znf_RING/FYVE/PHD"/>
</dbReference>
<evidence type="ECO:0000259" key="10">
    <source>
        <dbReference type="PROSITE" id="PS50144"/>
    </source>
</evidence>
<feature type="domain" description="MATH" evidence="10">
    <location>
        <begin position="571"/>
        <end position="715"/>
    </location>
</feature>
<feature type="domain" description="TRAF-type" evidence="11">
    <location>
        <begin position="120"/>
        <end position="163"/>
    </location>
</feature>